<evidence type="ECO:0000256" key="1">
    <source>
        <dbReference type="SAM" id="MobiDB-lite"/>
    </source>
</evidence>
<feature type="region of interest" description="Disordered" evidence="1">
    <location>
        <begin position="86"/>
        <end position="110"/>
    </location>
</feature>
<evidence type="ECO:0000313" key="4">
    <source>
        <dbReference type="RefSeq" id="XP_031751339.1"/>
    </source>
</evidence>
<dbReference type="RefSeq" id="XP_031751338.1">
    <property type="nucleotide sequence ID" value="XM_031895478.1"/>
</dbReference>
<name>A0A8J1J0I0_XENTR</name>
<dbReference type="AlphaFoldDB" id="A0A8J1J0I0"/>
<dbReference type="RefSeq" id="XP_031751340.1">
    <property type="nucleotide sequence ID" value="XM_031895480.1"/>
</dbReference>
<dbReference type="RefSeq" id="XP_031751347.1">
    <property type="nucleotide sequence ID" value="XM_031895487.1"/>
</dbReference>
<dbReference type="RefSeq" id="XP_031751339.1">
    <property type="nucleotide sequence ID" value="XM_031895479.1"/>
</dbReference>
<evidence type="ECO:0000313" key="3">
    <source>
        <dbReference type="RefSeq" id="XP_031751338.1"/>
    </source>
</evidence>
<evidence type="ECO:0000313" key="2">
    <source>
        <dbReference type="Proteomes" id="UP000008143"/>
    </source>
</evidence>
<feature type="compositionally biased region" description="Acidic residues" evidence="1">
    <location>
        <begin position="1"/>
        <end position="13"/>
    </location>
</feature>
<evidence type="ECO:0000313" key="8">
    <source>
        <dbReference type="RefSeq" id="XP_031751349.1"/>
    </source>
</evidence>
<dbReference type="RefSeq" id="XP_031751349.1">
    <property type="nucleotide sequence ID" value="XM_031895489.1"/>
</dbReference>
<sequence length="141" mass="16194">MAEAWLEEEEEELRELRDSAGNRRHRRSNLNQAAGRYSHEDIWSTQPVCLPNDVNYNVEENMNYNSGFSCPEVQNPAFIEHQCQPTWNMSAPVPPAPPQDPPPPHAQHLGASKLSVPLQHQKFVPHVRTFWLYLGPSERCL</sequence>
<evidence type="ECO:0000313" key="9">
    <source>
        <dbReference type="Xenbase" id="XB-GENE-29091063"/>
    </source>
</evidence>
<evidence type="ECO:0000313" key="5">
    <source>
        <dbReference type="RefSeq" id="XP_031751340.1"/>
    </source>
</evidence>
<evidence type="ECO:0000313" key="6">
    <source>
        <dbReference type="RefSeq" id="XP_031751347.1"/>
    </source>
</evidence>
<dbReference type="GeneID" id="108648193"/>
<accession>A0A8J1J0I0</accession>
<dbReference type="KEGG" id="xtr:108648193"/>
<dbReference type="RefSeq" id="XP_031751348.1">
    <property type="nucleotide sequence ID" value="XM_031895488.1"/>
</dbReference>
<organism evidence="2 7">
    <name type="scientific">Xenopus tropicalis</name>
    <name type="common">Western clawed frog</name>
    <name type="synonym">Silurana tropicalis</name>
    <dbReference type="NCBI Taxonomy" id="8364"/>
    <lineage>
        <taxon>Eukaryota</taxon>
        <taxon>Metazoa</taxon>
        <taxon>Chordata</taxon>
        <taxon>Craniata</taxon>
        <taxon>Vertebrata</taxon>
        <taxon>Euteleostomi</taxon>
        <taxon>Amphibia</taxon>
        <taxon>Batrachia</taxon>
        <taxon>Anura</taxon>
        <taxon>Pipoidea</taxon>
        <taxon>Pipidae</taxon>
        <taxon>Xenopodinae</taxon>
        <taxon>Xenopus</taxon>
        <taxon>Silurana</taxon>
    </lineage>
</organism>
<dbReference type="Proteomes" id="UP000008143">
    <property type="component" value="Chromosome 1"/>
</dbReference>
<evidence type="ECO:0000313" key="7">
    <source>
        <dbReference type="RefSeq" id="XP_031751348.1"/>
    </source>
</evidence>
<feature type="region of interest" description="Disordered" evidence="1">
    <location>
        <begin position="1"/>
        <end position="35"/>
    </location>
</feature>
<dbReference type="Xenbase" id="XB-GENE-29091063">
    <property type="gene designation" value="LOC108648193"/>
</dbReference>
<dbReference type="KEGG" id="xtr:108648197"/>
<proteinExistence type="predicted"/>
<reference evidence="3 4" key="1">
    <citation type="submission" date="2025-04" db="UniProtKB">
        <authorList>
            <consortium name="RefSeq"/>
        </authorList>
    </citation>
    <scope>IDENTIFICATION</scope>
    <source>
        <strain evidence="3 4">Nigerian</strain>
        <tissue evidence="3 4">Liver and blood</tissue>
    </source>
</reference>
<dbReference type="AGR" id="Xenbase:XB-GENE-29091063"/>
<protein>
    <submittedName>
        <fullName evidence="6 7">Uncharacterized protein LOC108648193 isoform X1</fullName>
    </submittedName>
    <submittedName>
        <fullName evidence="3 4">Uncharacterized protein LOC108648197 isoform X1</fullName>
    </submittedName>
</protein>
<feature type="compositionally biased region" description="Pro residues" evidence="1">
    <location>
        <begin position="92"/>
        <end position="105"/>
    </location>
</feature>
<keyword evidence="2" id="KW-1185">Reference proteome</keyword>
<gene>
    <name evidence="6 7 8 9" type="primary">LOC108648193</name>
    <name evidence="3 4 5" type="synonym">LOC108648197</name>
</gene>